<dbReference type="OrthoDB" id="10556295at2759"/>
<gene>
    <name evidence="2" type="ORF">ZOSMA_165G00050</name>
</gene>
<comment type="caution">
    <text evidence="2">The sequence shown here is derived from an EMBL/GenBank/DDBJ whole genome shotgun (WGS) entry which is preliminary data.</text>
</comment>
<dbReference type="AlphaFoldDB" id="A0A0K9PVV2"/>
<name>A0A0K9PVV2_ZOSMR</name>
<organism evidence="2 3">
    <name type="scientific">Zostera marina</name>
    <name type="common">Eelgrass</name>
    <dbReference type="NCBI Taxonomy" id="29655"/>
    <lineage>
        <taxon>Eukaryota</taxon>
        <taxon>Viridiplantae</taxon>
        <taxon>Streptophyta</taxon>
        <taxon>Embryophyta</taxon>
        <taxon>Tracheophyta</taxon>
        <taxon>Spermatophyta</taxon>
        <taxon>Magnoliopsida</taxon>
        <taxon>Liliopsida</taxon>
        <taxon>Zosteraceae</taxon>
        <taxon>Zostera</taxon>
    </lineage>
</organism>
<feature type="compositionally biased region" description="Low complexity" evidence="1">
    <location>
        <begin position="1"/>
        <end position="20"/>
    </location>
</feature>
<proteinExistence type="predicted"/>
<reference evidence="3" key="1">
    <citation type="journal article" date="2016" name="Nature">
        <title>The genome of the seagrass Zostera marina reveals angiosperm adaptation to the sea.</title>
        <authorList>
            <person name="Olsen J.L."/>
            <person name="Rouze P."/>
            <person name="Verhelst B."/>
            <person name="Lin Y.-C."/>
            <person name="Bayer T."/>
            <person name="Collen J."/>
            <person name="Dattolo E."/>
            <person name="De Paoli E."/>
            <person name="Dittami S."/>
            <person name="Maumus F."/>
            <person name="Michel G."/>
            <person name="Kersting A."/>
            <person name="Lauritano C."/>
            <person name="Lohaus R."/>
            <person name="Toepel M."/>
            <person name="Tonon T."/>
            <person name="Vanneste K."/>
            <person name="Amirebrahimi M."/>
            <person name="Brakel J."/>
            <person name="Bostroem C."/>
            <person name="Chovatia M."/>
            <person name="Grimwood J."/>
            <person name="Jenkins J.W."/>
            <person name="Jueterbock A."/>
            <person name="Mraz A."/>
            <person name="Stam W.T."/>
            <person name="Tice H."/>
            <person name="Bornberg-Bauer E."/>
            <person name="Green P.J."/>
            <person name="Pearson G.A."/>
            <person name="Procaccini G."/>
            <person name="Duarte C.M."/>
            <person name="Schmutz J."/>
            <person name="Reusch T.B.H."/>
            <person name="Van de Peer Y."/>
        </authorList>
    </citation>
    <scope>NUCLEOTIDE SEQUENCE [LARGE SCALE GENOMIC DNA]</scope>
    <source>
        <strain evidence="3">cv. Finnish</strain>
    </source>
</reference>
<accession>A0A0K9PVV2</accession>
<dbReference type="Proteomes" id="UP000036987">
    <property type="component" value="Unassembled WGS sequence"/>
</dbReference>
<evidence type="ECO:0000256" key="1">
    <source>
        <dbReference type="SAM" id="MobiDB-lite"/>
    </source>
</evidence>
<evidence type="ECO:0000313" key="2">
    <source>
        <dbReference type="EMBL" id="KMZ72380.1"/>
    </source>
</evidence>
<protein>
    <submittedName>
        <fullName evidence="2">Uncharacterized protein</fullName>
    </submittedName>
</protein>
<sequence length="87" mass="9581">MEDTRSSFSSKKNSSSGHSKTPPINNDLSGEANIENIYGSGIFSNNFDEKSSFTNFESPGPLHDIIVCWLHQHESGSSASKFLLWNS</sequence>
<dbReference type="EMBL" id="LFYR01000633">
    <property type="protein sequence ID" value="KMZ72380.1"/>
    <property type="molecule type" value="Genomic_DNA"/>
</dbReference>
<evidence type="ECO:0000313" key="3">
    <source>
        <dbReference type="Proteomes" id="UP000036987"/>
    </source>
</evidence>
<feature type="region of interest" description="Disordered" evidence="1">
    <location>
        <begin position="1"/>
        <end position="31"/>
    </location>
</feature>
<keyword evidence="3" id="KW-1185">Reference proteome</keyword>